<keyword evidence="10" id="KW-1185">Reference proteome</keyword>
<evidence type="ECO:0000256" key="5">
    <source>
        <dbReference type="ARBA" id="ARBA00023049"/>
    </source>
</evidence>
<dbReference type="Proteomes" id="UP001605989">
    <property type="component" value="Unassembled WGS sequence"/>
</dbReference>
<dbReference type="EMBL" id="JABAFG010000004">
    <property type="protein sequence ID" value="NME27622.1"/>
    <property type="molecule type" value="Genomic_DNA"/>
</dbReference>
<feature type="domain" description="MPN" evidence="6">
    <location>
        <begin position="2"/>
        <end position="126"/>
    </location>
</feature>
<dbReference type="GO" id="GO:0006508">
    <property type="term" value="P:proteolysis"/>
    <property type="evidence" value="ECO:0007669"/>
    <property type="project" value="UniProtKB-KW"/>
</dbReference>
<dbReference type="SUPFAM" id="SSF102712">
    <property type="entry name" value="JAB1/MPN domain"/>
    <property type="match status" value="1"/>
</dbReference>
<reference evidence="7 10" key="2">
    <citation type="submission" date="2024-10" db="EMBL/GenBank/DDBJ databases">
        <authorList>
            <person name="Sang B.-I."/>
            <person name="Prabhaharan D."/>
        </authorList>
    </citation>
    <scope>NUCLEOTIDE SEQUENCE [LARGE SCALE GENOMIC DNA]</scope>
    <source>
        <strain evidence="7 10">MH</strain>
    </source>
</reference>
<evidence type="ECO:0000256" key="1">
    <source>
        <dbReference type="ARBA" id="ARBA00022670"/>
    </source>
</evidence>
<dbReference type="FunFam" id="3.40.140.10:FF:000085">
    <property type="entry name" value="Mov34/MPN/PAD-1 family protein"/>
    <property type="match status" value="1"/>
</dbReference>
<dbReference type="PROSITE" id="PS50249">
    <property type="entry name" value="MPN"/>
    <property type="match status" value="1"/>
</dbReference>
<accession>A0A848BPG8</accession>
<keyword evidence="5" id="KW-0482">Metalloprotease</keyword>
<evidence type="ECO:0000256" key="4">
    <source>
        <dbReference type="ARBA" id="ARBA00022833"/>
    </source>
</evidence>
<evidence type="ECO:0000313" key="9">
    <source>
        <dbReference type="Proteomes" id="UP000591071"/>
    </source>
</evidence>
<dbReference type="CDD" id="cd08070">
    <property type="entry name" value="MPN_like"/>
    <property type="match status" value="1"/>
</dbReference>
<evidence type="ECO:0000256" key="3">
    <source>
        <dbReference type="ARBA" id="ARBA00022801"/>
    </source>
</evidence>
<keyword evidence="4" id="KW-0862">Zinc</keyword>
<dbReference type="OrthoDB" id="9802958at2"/>
<dbReference type="InterPro" id="IPR037518">
    <property type="entry name" value="MPN"/>
</dbReference>
<dbReference type="KEGG" id="mhw:ACT01_04040"/>
<comment type="caution">
    <text evidence="8">The sequence shown here is derived from an EMBL/GenBank/DDBJ whole genome shotgun (WGS) entry which is preliminary data.</text>
</comment>
<evidence type="ECO:0000313" key="10">
    <source>
        <dbReference type="Proteomes" id="UP001605989"/>
    </source>
</evidence>
<evidence type="ECO:0000313" key="7">
    <source>
        <dbReference type="EMBL" id="MFG6272827.1"/>
    </source>
</evidence>
<dbReference type="PANTHER" id="PTHR34858">
    <property type="entry name" value="CYSO-CYSTEINE PEPTIDASE"/>
    <property type="match status" value="1"/>
</dbReference>
<organism evidence="8 9">
    <name type="scientific">Megasphaera hexanoica</name>
    <dbReference type="NCBI Taxonomy" id="1675036"/>
    <lineage>
        <taxon>Bacteria</taxon>
        <taxon>Bacillati</taxon>
        <taxon>Bacillota</taxon>
        <taxon>Negativicutes</taxon>
        <taxon>Veillonellales</taxon>
        <taxon>Veillonellaceae</taxon>
        <taxon>Megasphaera</taxon>
    </lineage>
</organism>
<evidence type="ECO:0000313" key="8">
    <source>
        <dbReference type="EMBL" id="NME27622.1"/>
    </source>
</evidence>
<dbReference type="InterPro" id="IPR000555">
    <property type="entry name" value="JAMM/MPN+_dom"/>
</dbReference>
<gene>
    <name evidence="7" type="ORF">ACGTZG_06445</name>
    <name evidence="8" type="ORF">HF872_03125</name>
</gene>
<dbReference type="Pfam" id="PF14464">
    <property type="entry name" value="Prok-JAB"/>
    <property type="match status" value="1"/>
</dbReference>
<dbReference type="InterPro" id="IPR028090">
    <property type="entry name" value="JAB_dom_prok"/>
</dbReference>
<dbReference type="EMBL" id="JBIEKR010000005">
    <property type="protein sequence ID" value="MFG6272827.1"/>
    <property type="molecule type" value="Genomic_DNA"/>
</dbReference>
<evidence type="ECO:0000256" key="2">
    <source>
        <dbReference type="ARBA" id="ARBA00022723"/>
    </source>
</evidence>
<dbReference type="SMART" id="SM00232">
    <property type="entry name" value="JAB_MPN"/>
    <property type="match status" value="1"/>
</dbReference>
<keyword evidence="2" id="KW-0479">Metal-binding</keyword>
<keyword evidence="1" id="KW-0645">Protease</keyword>
<dbReference type="GO" id="GO:0008270">
    <property type="term" value="F:zinc ion binding"/>
    <property type="evidence" value="ECO:0007669"/>
    <property type="project" value="TreeGrafter"/>
</dbReference>
<dbReference type="InterPro" id="IPR051929">
    <property type="entry name" value="VirAsm_ModProt"/>
</dbReference>
<protein>
    <submittedName>
        <fullName evidence="8">M67 family metallopeptidase</fullName>
    </submittedName>
</protein>
<dbReference type="GO" id="GO:0008235">
    <property type="term" value="F:metalloexopeptidase activity"/>
    <property type="evidence" value="ECO:0007669"/>
    <property type="project" value="TreeGrafter"/>
</dbReference>
<dbReference type="Proteomes" id="UP000591071">
    <property type="component" value="Unassembled WGS sequence"/>
</dbReference>
<dbReference type="AlphaFoldDB" id="A0A848BPG8"/>
<reference evidence="8 9" key="1">
    <citation type="submission" date="2020-04" db="EMBL/GenBank/DDBJ databases">
        <authorList>
            <person name="Hitch T.C.A."/>
            <person name="Wylensek D."/>
            <person name="Clavel T."/>
        </authorList>
    </citation>
    <scope>NUCLEOTIDE SEQUENCE [LARGE SCALE GENOMIC DNA]</scope>
    <source>
        <strain evidence="8 9">Oil-RF-744-FAT-WT-6-1</strain>
    </source>
</reference>
<sequence>MIHLTRSDYEAMTAYAREQLPNECCGLLAGKRSGGDAFVEKVYYLNNTDASPEHFSMDPAEQFAVMRDIRQRNLALIGNFHSHPATPSRPSDEDKRLAFDPSLRYLILSLAESGPVLRSFRIRGGEAIAEPLHIEEEESHWQMQISRN</sequence>
<dbReference type="RefSeq" id="WP_059076055.1">
    <property type="nucleotide sequence ID" value="NZ_CP011940.1"/>
</dbReference>
<name>A0A848BPG8_9FIRM</name>
<dbReference type="Gene3D" id="3.40.140.10">
    <property type="entry name" value="Cytidine Deaminase, domain 2"/>
    <property type="match status" value="1"/>
</dbReference>
<proteinExistence type="predicted"/>
<keyword evidence="3" id="KW-0378">Hydrolase</keyword>
<evidence type="ECO:0000259" key="6">
    <source>
        <dbReference type="PROSITE" id="PS50249"/>
    </source>
</evidence>
<dbReference type="PANTHER" id="PTHR34858:SF1">
    <property type="entry name" value="CYSO-CYSTEINE PEPTIDASE"/>
    <property type="match status" value="1"/>
</dbReference>